<name>A0A6A3MA55_9STRA</name>
<evidence type="ECO:0000313" key="3">
    <source>
        <dbReference type="EMBL" id="KAE9025364.1"/>
    </source>
</evidence>
<dbReference type="Proteomes" id="UP000435112">
    <property type="component" value="Unassembled WGS sequence"/>
</dbReference>
<evidence type="ECO:0000313" key="8">
    <source>
        <dbReference type="Proteomes" id="UP000435112"/>
    </source>
</evidence>
<evidence type="ECO:0000313" key="7">
    <source>
        <dbReference type="Proteomes" id="UP000434957"/>
    </source>
</evidence>
<dbReference type="Proteomes" id="UP000434957">
    <property type="component" value="Unassembled WGS sequence"/>
</dbReference>
<keyword evidence="2" id="KW-0732">Signal</keyword>
<evidence type="ECO:0000313" key="4">
    <source>
        <dbReference type="EMBL" id="KAE9033852.1"/>
    </source>
</evidence>
<gene>
    <name evidence="4" type="ORF">PR001_g9975</name>
    <name evidence="3" type="ORF">PR002_g11214</name>
    <name evidence="5" type="ORF">PR003_g10777</name>
</gene>
<keyword evidence="7" id="KW-1185">Reference proteome</keyword>
<dbReference type="AlphaFoldDB" id="A0A6A3MA55"/>
<proteinExistence type="predicted"/>
<evidence type="ECO:0000256" key="2">
    <source>
        <dbReference type="SAM" id="SignalP"/>
    </source>
</evidence>
<reference evidence="6 8" key="1">
    <citation type="submission" date="2018-09" db="EMBL/GenBank/DDBJ databases">
        <title>Genomic investigation of the strawberry pathogen Phytophthora fragariae indicates pathogenicity is determined by transcriptional variation in three key races.</title>
        <authorList>
            <person name="Adams T.M."/>
            <person name="Armitage A.D."/>
            <person name="Sobczyk M.K."/>
            <person name="Bates H.J."/>
            <person name="Dunwell J.M."/>
            <person name="Nellist C.F."/>
            <person name="Harrison R.J."/>
        </authorList>
    </citation>
    <scope>NUCLEOTIDE SEQUENCE [LARGE SCALE GENOMIC DNA]</scope>
    <source>
        <strain evidence="4 6">SCRP249</strain>
        <strain evidence="3 8">SCRP324</strain>
        <strain evidence="5 7">SCRP333</strain>
    </source>
</reference>
<dbReference type="EMBL" id="QXFT01000598">
    <property type="protein sequence ID" value="KAE9339914.1"/>
    <property type="molecule type" value="Genomic_DNA"/>
</dbReference>
<feature type="compositionally biased region" description="Low complexity" evidence="1">
    <location>
        <begin position="44"/>
        <end position="97"/>
    </location>
</feature>
<evidence type="ECO:0000313" key="6">
    <source>
        <dbReference type="Proteomes" id="UP000429607"/>
    </source>
</evidence>
<organism evidence="3 8">
    <name type="scientific">Phytophthora rubi</name>
    <dbReference type="NCBI Taxonomy" id="129364"/>
    <lineage>
        <taxon>Eukaryota</taxon>
        <taxon>Sar</taxon>
        <taxon>Stramenopiles</taxon>
        <taxon>Oomycota</taxon>
        <taxon>Peronosporomycetes</taxon>
        <taxon>Peronosporales</taxon>
        <taxon>Peronosporaceae</taxon>
        <taxon>Phytophthora</taxon>
    </lineage>
</organism>
<feature type="signal peptide" evidence="2">
    <location>
        <begin position="1"/>
        <end position="23"/>
    </location>
</feature>
<dbReference type="EMBL" id="QXFU01000663">
    <property type="protein sequence ID" value="KAE9025364.1"/>
    <property type="molecule type" value="Genomic_DNA"/>
</dbReference>
<comment type="caution">
    <text evidence="3">The sequence shown here is derived from an EMBL/GenBank/DDBJ whole genome shotgun (WGS) entry which is preliminary data.</text>
</comment>
<accession>A0A6A3MA55</accession>
<feature type="chain" id="PRO_5036165100" evidence="2">
    <location>
        <begin position="24"/>
        <end position="259"/>
    </location>
</feature>
<feature type="compositionally biased region" description="Gly residues" evidence="1">
    <location>
        <begin position="98"/>
        <end position="108"/>
    </location>
</feature>
<sequence>MPRRLLLAALLLVAGLYSDQARGQFVSDPMFFGNQQMAAPMMRSQASPSTSSNSTSASSSSGSSHGSKTPSSNGGSSLTGSSSSGYSSSGRGSDSSGSSGGEGSGDNSGSGSWSMSGSGSSSLEYGCDCRSVRRVSLMGASDYCLDPNAPLSSKCGNVDLGESGACPITGAQPCSPKGHVLANDSLCALDDKDETYKCVASKKDLDIQKNGKKKKKKKSNRRGHGSDSSMSNAPSHLMLTARQVLSIVVCVGVGIMVVV</sequence>
<feature type="region of interest" description="Disordered" evidence="1">
    <location>
        <begin position="41"/>
        <end position="115"/>
    </location>
</feature>
<protein>
    <submittedName>
        <fullName evidence="3">Uncharacterized protein</fullName>
    </submittedName>
</protein>
<evidence type="ECO:0000313" key="5">
    <source>
        <dbReference type="EMBL" id="KAE9339914.1"/>
    </source>
</evidence>
<dbReference type="OrthoDB" id="125661at2759"/>
<feature type="region of interest" description="Disordered" evidence="1">
    <location>
        <begin position="208"/>
        <end position="234"/>
    </location>
</feature>
<evidence type="ECO:0000256" key="1">
    <source>
        <dbReference type="SAM" id="MobiDB-lite"/>
    </source>
</evidence>
<feature type="compositionally biased region" description="Basic residues" evidence="1">
    <location>
        <begin position="210"/>
        <end position="223"/>
    </location>
</feature>
<dbReference type="Proteomes" id="UP000429607">
    <property type="component" value="Unassembled WGS sequence"/>
</dbReference>
<dbReference type="EMBL" id="QXFV01000571">
    <property type="protein sequence ID" value="KAE9033852.1"/>
    <property type="molecule type" value="Genomic_DNA"/>
</dbReference>